<evidence type="ECO:0000313" key="3">
    <source>
        <dbReference type="Proteomes" id="UP000596660"/>
    </source>
</evidence>
<dbReference type="PANTHER" id="PTHR33144">
    <property type="entry name" value="OS10G0409366 PROTEIN-RELATED"/>
    <property type="match status" value="1"/>
</dbReference>
<dbReference type="InterPro" id="IPR004252">
    <property type="entry name" value="Probable_transposase_24"/>
</dbReference>
<name>A0A803NA52_CHEQI</name>
<proteinExistence type="predicted"/>
<dbReference type="PANTHER" id="PTHR33144:SF50">
    <property type="entry name" value="OS03G0714750 PROTEIN"/>
    <property type="match status" value="1"/>
</dbReference>
<feature type="compositionally biased region" description="Polar residues" evidence="1">
    <location>
        <begin position="1"/>
        <end position="12"/>
    </location>
</feature>
<evidence type="ECO:0000256" key="1">
    <source>
        <dbReference type="SAM" id="MobiDB-lite"/>
    </source>
</evidence>
<dbReference type="AlphaFoldDB" id="A0A803NA52"/>
<dbReference type="Proteomes" id="UP000596660">
    <property type="component" value="Unplaced"/>
</dbReference>
<reference evidence="2" key="2">
    <citation type="submission" date="2021-03" db="UniProtKB">
        <authorList>
            <consortium name="EnsemblPlants"/>
        </authorList>
    </citation>
    <scope>IDENTIFICATION</scope>
</reference>
<feature type="region of interest" description="Disordered" evidence="1">
    <location>
        <begin position="1"/>
        <end position="21"/>
    </location>
</feature>
<organism evidence="2 3">
    <name type="scientific">Chenopodium quinoa</name>
    <name type="common">Quinoa</name>
    <dbReference type="NCBI Taxonomy" id="63459"/>
    <lineage>
        <taxon>Eukaryota</taxon>
        <taxon>Viridiplantae</taxon>
        <taxon>Streptophyta</taxon>
        <taxon>Embryophyta</taxon>
        <taxon>Tracheophyta</taxon>
        <taxon>Spermatophyta</taxon>
        <taxon>Magnoliopsida</taxon>
        <taxon>eudicotyledons</taxon>
        <taxon>Gunneridae</taxon>
        <taxon>Pentapetalae</taxon>
        <taxon>Caryophyllales</taxon>
        <taxon>Chenopodiaceae</taxon>
        <taxon>Chenopodioideae</taxon>
        <taxon>Atripliceae</taxon>
        <taxon>Chenopodium</taxon>
    </lineage>
</organism>
<dbReference type="Gramene" id="AUR62042851-RA">
    <property type="protein sequence ID" value="AUR62042851-RA:cds"/>
    <property type="gene ID" value="AUR62042851"/>
</dbReference>
<evidence type="ECO:0000313" key="2">
    <source>
        <dbReference type="EnsemblPlants" id="AUR62042851-RA:cds"/>
    </source>
</evidence>
<sequence>MQAGPTKNSPTVNKDKEKHACDETTKEKSKIFKLRCRALLPEWLSTIDYDDKEEVLTIDVEQLVSGHILLIEVWNNNGVKYVGNFNELCQPIRKGGHILVQFLGSIAKEENYCPLSEKTWHELDQYFKGDIIKLIRDRFVIPNEEKYYTQALQRVDEVWRGYKHDLKKRYFKPAEKSIREICDNPANGVRKNNWVNLVKYWNSEKGKELSKIGKEARASLIQIHYFGGTSFANRQDVKAKAESLKLVDPSGSKSRIDIENEAFEATLYAGQIP</sequence>
<dbReference type="EnsemblPlants" id="AUR62042851-RA">
    <property type="protein sequence ID" value="AUR62042851-RA:cds"/>
    <property type="gene ID" value="AUR62042851"/>
</dbReference>
<dbReference type="Pfam" id="PF03004">
    <property type="entry name" value="Transposase_24"/>
    <property type="match status" value="1"/>
</dbReference>
<keyword evidence="3" id="KW-1185">Reference proteome</keyword>
<protein>
    <submittedName>
        <fullName evidence="2">Uncharacterized protein</fullName>
    </submittedName>
</protein>
<reference evidence="2" key="1">
    <citation type="journal article" date="2017" name="Nature">
        <title>The genome of Chenopodium quinoa.</title>
        <authorList>
            <person name="Jarvis D.E."/>
            <person name="Ho Y.S."/>
            <person name="Lightfoot D.J."/>
            <person name="Schmoeckel S.M."/>
            <person name="Li B."/>
            <person name="Borm T.J.A."/>
            <person name="Ohyanagi H."/>
            <person name="Mineta K."/>
            <person name="Michell C.T."/>
            <person name="Saber N."/>
            <person name="Kharbatia N.M."/>
            <person name="Rupper R.R."/>
            <person name="Sharp A.R."/>
            <person name="Dally N."/>
            <person name="Boughton B.A."/>
            <person name="Woo Y.H."/>
            <person name="Gao G."/>
            <person name="Schijlen E.G.W.M."/>
            <person name="Guo X."/>
            <person name="Momin A.A."/>
            <person name="Negrao S."/>
            <person name="Al-Babili S."/>
            <person name="Gehring C."/>
            <person name="Roessner U."/>
            <person name="Jung C."/>
            <person name="Murphy K."/>
            <person name="Arold S.T."/>
            <person name="Gojobori T."/>
            <person name="van der Linden C.G."/>
            <person name="van Loo E.N."/>
            <person name="Jellen E.N."/>
            <person name="Maughan P.J."/>
            <person name="Tester M."/>
        </authorList>
    </citation>
    <scope>NUCLEOTIDE SEQUENCE [LARGE SCALE GENOMIC DNA]</scope>
    <source>
        <strain evidence="2">cv. PI 614886</strain>
    </source>
</reference>
<accession>A0A803NA52</accession>